<evidence type="ECO:0000313" key="2">
    <source>
        <dbReference type="EMBL" id="ADN37500.1"/>
    </source>
</evidence>
<keyword evidence="3" id="KW-1185">Reference proteome</keyword>
<dbReference type="InterPro" id="IPR050902">
    <property type="entry name" value="ABC_Transporter_SBP"/>
</dbReference>
<dbReference type="Proteomes" id="UP000006565">
    <property type="component" value="Chromosome"/>
</dbReference>
<dbReference type="eggNOG" id="arCOG03302">
    <property type="taxonomic scope" value="Archaea"/>
</dbReference>
<dbReference type="PANTHER" id="PTHR30535">
    <property type="entry name" value="VITAMIN B12-BINDING PROTEIN"/>
    <property type="match status" value="1"/>
</dbReference>
<dbReference type="EMBL" id="CP002117">
    <property type="protein sequence ID" value="ADN37500.1"/>
    <property type="molecule type" value="Genomic_DNA"/>
</dbReference>
<feature type="domain" description="Fe/B12 periplasmic-binding" evidence="1">
    <location>
        <begin position="59"/>
        <end position="329"/>
    </location>
</feature>
<accession>E1RGX1</accession>
<dbReference type="STRING" id="679926.Mpet_2757"/>
<dbReference type="AlphaFoldDB" id="E1RGX1"/>
<dbReference type="Gene3D" id="1.20.58.2180">
    <property type="match status" value="1"/>
</dbReference>
<dbReference type="Pfam" id="PF01497">
    <property type="entry name" value="Peripla_BP_2"/>
    <property type="match status" value="1"/>
</dbReference>
<dbReference type="Gene3D" id="3.40.50.1980">
    <property type="entry name" value="Nitrogenase molybdenum iron protein domain"/>
    <property type="match status" value="2"/>
</dbReference>
<dbReference type="PANTHER" id="PTHR30535:SF34">
    <property type="entry name" value="MOLYBDATE-BINDING PROTEIN MOLA"/>
    <property type="match status" value="1"/>
</dbReference>
<evidence type="ECO:0000313" key="3">
    <source>
        <dbReference type="Proteomes" id="UP000006565"/>
    </source>
</evidence>
<organism evidence="2 3">
    <name type="scientific">Methanolacinia petrolearia (strain DSM 11571 / OCM 486 / SEBR 4847)</name>
    <name type="common">Methanoplanus petrolearius</name>
    <dbReference type="NCBI Taxonomy" id="679926"/>
    <lineage>
        <taxon>Archaea</taxon>
        <taxon>Methanobacteriati</taxon>
        <taxon>Methanobacteriota</taxon>
        <taxon>Stenosarchaea group</taxon>
        <taxon>Methanomicrobia</taxon>
        <taxon>Methanomicrobiales</taxon>
        <taxon>Methanomicrobiaceae</taxon>
        <taxon>Methanolacinia</taxon>
    </lineage>
</organism>
<reference evidence="2 3" key="1">
    <citation type="journal article" date="2010" name="Stand. Genomic Sci.">
        <title>Complete genome sequence of Methanoplanus petrolearius type strain (SEBR 4847).</title>
        <authorList>
            <person name="Brambilla E."/>
            <person name="Djao O.D."/>
            <person name="Daligault H."/>
            <person name="Lapidus A."/>
            <person name="Lucas S."/>
            <person name="Hammon N."/>
            <person name="Nolan M."/>
            <person name="Tice H."/>
            <person name="Cheng J.F."/>
            <person name="Han C."/>
            <person name="Tapia R."/>
            <person name="Goodwin L."/>
            <person name="Pitluck S."/>
            <person name="Liolios K."/>
            <person name="Ivanova N."/>
            <person name="Mavromatis K."/>
            <person name="Mikhailova N."/>
            <person name="Pati A."/>
            <person name="Chen A."/>
            <person name="Palaniappan K."/>
            <person name="Land M."/>
            <person name="Hauser L."/>
            <person name="Chang Y.J."/>
            <person name="Jeffries C.D."/>
            <person name="Rohde M."/>
            <person name="Spring S."/>
            <person name="Sikorski J."/>
            <person name="Goker M."/>
            <person name="Woyke T."/>
            <person name="Bristow J."/>
            <person name="Eisen J.A."/>
            <person name="Markowitz V."/>
            <person name="Hugenholtz P."/>
            <person name="Kyrpides N.C."/>
            <person name="Klenk H.P."/>
        </authorList>
    </citation>
    <scope>NUCLEOTIDE SEQUENCE [LARGE SCALE GENOMIC DNA]</scope>
    <source>
        <strain evidence="3">DSM 11571 / OCM 486 / SEBR 4847</strain>
    </source>
</reference>
<dbReference type="KEGG" id="mpi:Mpet_2757"/>
<name>E1RGX1_METP4</name>
<dbReference type="PROSITE" id="PS50983">
    <property type="entry name" value="FE_B12_PBP"/>
    <property type="match status" value="1"/>
</dbReference>
<gene>
    <name evidence="2" type="ordered locus">Mpet_2757</name>
</gene>
<dbReference type="CDD" id="cd01147">
    <property type="entry name" value="HemV-2"/>
    <property type="match status" value="1"/>
</dbReference>
<protein>
    <submittedName>
        <fullName evidence="2">Periplasmic binding protein</fullName>
    </submittedName>
</protein>
<dbReference type="InterPro" id="IPR002491">
    <property type="entry name" value="ABC_transptr_periplasmic_BD"/>
</dbReference>
<sequence length="361" mass="40094" precursor="true">MVLKNKKVLFSLVLLIFVLAAAFAAGCTSSTSPAGDQNQTRTITDMAGRTVEVPVEINSVLCTSPPSTELIYLIAPDQLAGWNSKLSDVNKQYIPEKYQTLPVIGGWFGTQTGNYETFIEMDPDVVMEGFNIEGNVSDTIVERQEKMGDIPVVGLEDTTNAAGYSDAIRFVGNLFGEEERADNLITFYEDILNKVDARVSGLKDSEKPTVYYAEGPEGLQTDPEGSQHSQLISLCGGINIADCQITPGYGRTTVSMEQIIEWDPEIILAGDPAFYKSVYTDPNWQEIQAVKNGKVYLIPTTAFCWFDRPPGVNRIIGIAWTAKVLHPELFEDFDMREMAQYFHENFIHQALTEEQMDELGL</sequence>
<dbReference type="PROSITE" id="PS51257">
    <property type="entry name" value="PROKAR_LIPOPROTEIN"/>
    <property type="match status" value="1"/>
</dbReference>
<evidence type="ECO:0000259" key="1">
    <source>
        <dbReference type="PROSITE" id="PS50983"/>
    </source>
</evidence>
<dbReference type="SUPFAM" id="SSF53807">
    <property type="entry name" value="Helical backbone' metal receptor"/>
    <property type="match status" value="1"/>
</dbReference>
<proteinExistence type="predicted"/>
<dbReference type="HOGENOM" id="CLU_038034_13_1_2"/>